<reference evidence="5" key="2">
    <citation type="submission" date="2025-09" db="UniProtKB">
        <authorList>
            <consortium name="Ensembl"/>
        </authorList>
    </citation>
    <scope>IDENTIFICATION</scope>
</reference>
<dbReference type="GO" id="GO:0043015">
    <property type="term" value="F:gamma-tubulin binding"/>
    <property type="evidence" value="ECO:0007669"/>
    <property type="project" value="TreeGrafter"/>
</dbReference>
<evidence type="ECO:0000256" key="2">
    <source>
        <dbReference type="ARBA" id="ARBA00022490"/>
    </source>
</evidence>
<organism evidence="5 6">
    <name type="scientific">Anas zonorhyncha</name>
    <name type="common">Eastern spot-billed duck</name>
    <dbReference type="NCBI Taxonomy" id="75864"/>
    <lineage>
        <taxon>Eukaryota</taxon>
        <taxon>Metazoa</taxon>
        <taxon>Chordata</taxon>
        <taxon>Craniata</taxon>
        <taxon>Vertebrata</taxon>
        <taxon>Euteleostomi</taxon>
        <taxon>Archelosauria</taxon>
        <taxon>Archosauria</taxon>
        <taxon>Dinosauria</taxon>
        <taxon>Saurischia</taxon>
        <taxon>Theropoda</taxon>
        <taxon>Coelurosauria</taxon>
        <taxon>Aves</taxon>
        <taxon>Neognathae</taxon>
        <taxon>Galloanserae</taxon>
        <taxon>Anseriformes</taxon>
        <taxon>Anatidae</taxon>
        <taxon>Anatinae</taxon>
        <taxon>Anas</taxon>
    </lineage>
</organism>
<evidence type="ECO:0000313" key="6">
    <source>
        <dbReference type="Proteomes" id="UP000694549"/>
    </source>
</evidence>
<dbReference type="GO" id="GO:0035371">
    <property type="term" value="C:microtubule plus-end"/>
    <property type="evidence" value="ECO:0007669"/>
    <property type="project" value="TreeGrafter"/>
</dbReference>
<feature type="region of interest" description="Disordered" evidence="3">
    <location>
        <begin position="34"/>
        <end position="84"/>
    </location>
</feature>
<evidence type="ECO:0000256" key="3">
    <source>
        <dbReference type="SAM" id="MobiDB-lite"/>
    </source>
</evidence>
<dbReference type="GO" id="GO:0090266">
    <property type="term" value="P:regulation of mitotic cell cycle spindle assembly checkpoint"/>
    <property type="evidence" value="ECO:0007669"/>
    <property type="project" value="TreeGrafter"/>
</dbReference>
<dbReference type="AlphaFoldDB" id="A0A8B9V5H9"/>
<dbReference type="InterPro" id="IPR042791">
    <property type="entry name" value="CDK5RAP2"/>
</dbReference>
<dbReference type="GO" id="GO:0000242">
    <property type="term" value="C:pericentriolar material"/>
    <property type="evidence" value="ECO:0007669"/>
    <property type="project" value="TreeGrafter"/>
</dbReference>
<name>A0A8B9V5H9_9AVES</name>
<dbReference type="GO" id="GO:0001578">
    <property type="term" value="P:microtubule bundle formation"/>
    <property type="evidence" value="ECO:0007669"/>
    <property type="project" value="TreeGrafter"/>
</dbReference>
<evidence type="ECO:0000259" key="4">
    <source>
        <dbReference type="Pfam" id="PF07989"/>
    </source>
</evidence>
<protein>
    <recommendedName>
        <fullName evidence="4">Centrosomin N-terminal motif 1 domain-containing protein</fullName>
    </recommendedName>
</protein>
<accession>A0A8B9V5H9</accession>
<dbReference type="InterPro" id="IPR012943">
    <property type="entry name" value="Cnn_1N"/>
</dbReference>
<keyword evidence="6" id="KW-1185">Reference proteome</keyword>
<dbReference type="GO" id="GO:0008017">
    <property type="term" value="F:microtubule binding"/>
    <property type="evidence" value="ECO:0007669"/>
    <property type="project" value="TreeGrafter"/>
</dbReference>
<dbReference type="Ensembl" id="ENSAZOT00000020843.1">
    <property type="protein sequence ID" value="ENSAZOP00000019397.1"/>
    <property type="gene ID" value="ENSAZOG00000012613.1"/>
</dbReference>
<reference evidence="5" key="1">
    <citation type="submission" date="2025-08" db="UniProtKB">
        <authorList>
            <consortium name="Ensembl"/>
        </authorList>
    </citation>
    <scope>IDENTIFICATION</scope>
</reference>
<dbReference type="GO" id="GO:0046600">
    <property type="term" value="P:negative regulation of centriole replication"/>
    <property type="evidence" value="ECO:0007669"/>
    <property type="project" value="TreeGrafter"/>
</dbReference>
<evidence type="ECO:0000256" key="1">
    <source>
        <dbReference type="ARBA" id="ARBA00004496"/>
    </source>
</evidence>
<dbReference type="GO" id="GO:0097431">
    <property type="term" value="C:mitotic spindle pole"/>
    <property type="evidence" value="ECO:0007669"/>
    <property type="project" value="TreeGrafter"/>
</dbReference>
<feature type="domain" description="Centrosomin N-terminal motif 1" evidence="4">
    <location>
        <begin position="8"/>
        <end position="64"/>
    </location>
</feature>
<sequence length="142" mass="15708">MANGYRTLSQHLNDLKKENFSLKLRIYFLEERVQQKGEGSRDDVYRRVSHLRDGAEHPEDDTDQSNRSEAALRQHYEERQRESEHVYELLENKIQLLQEVSAGGRGGAGAGGRCRSPGLTGCCAGGQAGQERGGAGHRAGQG</sequence>
<evidence type="ECO:0000313" key="5">
    <source>
        <dbReference type="Ensembl" id="ENSAZOP00000019397.1"/>
    </source>
</evidence>
<feature type="compositionally biased region" description="Basic and acidic residues" evidence="3">
    <location>
        <begin position="34"/>
        <end position="57"/>
    </location>
</feature>
<dbReference type="GO" id="GO:0000132">
    <property type="term" value="P:establishment of mitotic spindle orientation"/>
    <property type="evidence" value="ECO:0007669"/>
    <property type="project" value="TreeGrafter"/>
</dbReference>
<dbReference type="GO" id="GO:0007099">
    <property type="term" value="P:centriole replication"/>
    <property type="evidence" value="ECO:0007669"/>
    <property type="project" value="TreeGrafter"/>
</dbReference>
<keyword evidence="2" id="KW-0963">Cytoplasm</keyword>
<dbReference type="Proteomes" id="UP000694549">
    <property type="component" value="Unplaced"/>
</dbReference>
<comment type="subcellular location">
    <subcellularLocation>
        <location evidence="1">Cytoplasm</location>
    </subcellularLocation>
</comment>
<feature type="compositionally biased region" description="Basic and acidic residues" evidence="3">
    <location>
        <begin position="64"/>
        <end position="84"/>
    </location>
</feature>
<proteinExistence type="predicted"/>
<dbReference type="PANTHER" id="PTHR46930">
    <property type="entry name" value="CDK5 REGULATORY SUBUNIT-ASSOCIATED PROTEIN 2"/>
    <property type="match status" value="1"/>
</dbReference>
<dbReference type="GO" id="GO:0007059">
    <property type="term" value="P:chromosome segregation"/>
    <property type="evidence" value="ECO:0007669"/>
    <property type="project" value="TreeGrafter"/>
</dbReference>
<dbReference type="PANTHER" id="PTHR46930:SF1">
    <property type="entry name" value="CDK5 REGULATORY SUBUNIT-ASSOCIATED PROTEIN 2"/>
    <property type="match status" value="1"/>
</dbReference>
<dbReference type="GO" id="GO:0005737">
    <property type="term" value="C:cytoplasm"/>
    <property type="evidence" value="ECO:0007669"/>
    <property type="project" value="UniProtKB-SubCell"/>
</dbReference>
<dbReference type="Pfam" id="PF07989">
    <property type="entry name" value="Cnn_1N"/>
    <property type="match status" value="1"/>
</dbReference>